<evidence type="ECO:0000313" key="3">
    <source>
        <dbReference type="Proteomes" id="UP000663193"/>
    </source>
</evidence>
<sequence>MANLILQHPPSTRGRNSLSTRKPPHLCAVFPNLRNFQKEPCTQTRKNEAMPVIVRNGGNEGKREKVSLGGKPLNAYETHTYP</sequence>
<dbReference type="AlphaFoldDB" id="A0A7U2F9J5"/>
<name>A0A7U2F9J5_PHANO</name>
<reference evidence="3" key="1">
    <citation type="journal article" date="2021" name="BMC Genomics">
        <title>Chromosome-level genome assembly and manually-curated proteome of model necrotroph Parastagonospora nodorum Sn15 reveals a genome-wide trove of candidate effector homologs, and redundancy of virulence-related functions within an accessory chromosome.</title>
        <authorList>
            <person name="Bertazzoni S."/>
            <person name="Jones D.A.B."/>
            <person name="Phan H.T."/>
            <person name="Tan K.-C."/>
            <person name="Hane J.K."/>
        </authorList>
    </citation>
    <scope>NUCLEOTIDE SEQUENCE [LARGE SCALE GENOMIC DNA]</scope>
    <source>
        <strain evidence="3">SN15 / ATCC MYA-4574 / FGSC 10173)</strain>
    </source>
</reference>
<protein>
    <submittedName>
        <fullName evidence="2">Uncharacterized protein</fullName>
    </submittedName>
</protein>
<feature type="region of interest" description="Disordered" evidence="1">
    <location>
        <begin position="41"/>
        <end position="82"/>
    </location>
</feature>
<evidence type="ECO:0000313" key="2">
    <source>
        <dbReference type="EMBL" id="QRC99020.1"/>
    </source>
</evidence>
<dbReference type="EMBL" id="CP069031">
    <property type="protein sequence ID" value="QRC99020.1"/>
    <property type="molecule type" value="Genomic_DNA"/>
</dbReference>
<proteinExistence type="predicted"/>
<feature type="region of interest" description="Disordered" evidence="1">
    <location>
        <begin position="1"/>
        <end position="23"/>
    </location>
</feature>
<gene>
    <name evidence="2" type="ORF">JI435_412950</name>
</gene>
<accession>A0A7U2F9J5</accession>
<keyword evidence="3" id="KW-1185">Reference proteome</keyword>
<organism evidence="2 3">
    <name type="scientific">Phaeosphaeria nodorum (strain SN15 / ATCC MYA-4574 / FGSC 10173)</name>
    <name type="common">Glume blotch fungus</name>
    <name type="synonym">Parastagonospora nodorum</name>
    <dbReference type="NCBI Taxonomy" id="321614"/>
    <lineage>
        <taxon>Eukaryota</taxon>
        <taxon>Fungi</taxon>
        <taxon>Dikarya</taxon>
        <taxon>Ascomycota</taxon>
        <taxon>Pezizomycotina</taxon>
        <taxon>Dothideomycetes</taxon>
        <taxon>Pleosporomycetidae</taxon>
        <taxon>Pleosporales</taxon>
        <taxon>Pleosporineae</taxon>
        <taxon>Phaeosphaeriaceae</taxon>
        <taxon>Parastagonospora</taxon>
    </lineage>
</organism>
<dbReference type="Proteomes" id="UP000663193">
    <property type="component" value="Chromosome 9"/>
</dbReference>
<evidence type="ECO:0000256" key="1">
    <source>
        <dbReference type="SAM" id="MobiDB-lite"/>
    </source>
</evidence>
<feature type="compositionally biased region" description="Polar residues" evidence="1">
    <location>
        <begin position="9"/>
        <end position="20"/>
    </location>
</feature>
<dbReference type="VEuPathDB" id="FungiDB:JI435_412950"/>